<accession>X1DW97</accession>
<name>X1DW97_9ZZZZ</name>
<reference evidence="1" key="1">
    <citation type="journal article" date="2014" name="Front. Microbiol.">
        <title>High frequency of phylogenetically diverse reductive dehalogenase-homologous genes in deep subseafloor sedimentary metagenomes.</title>
        <authorList>
            <person name="Kawai M."/>
            <person name="Futagami T."/>
            <person name="Toyoda A."/>
            <person name="Takaki Y."/>
            <person name="Nishi S."/>
            <person name="Hori S."/>
            <person name="Arai W."/>
            <person name="Tsubouchi T."/>
            <person name="Morono Y."/>
            <person name="Uchiyama I."/>
            <person name="Ito T."/>
            <person name="Fujiyama A."/>
            <person name="Inagaki F."/>
            <person name="Takami H."/>
        </authorList>
    </citation>
    <scope>NUCLEOTIDE SEQUENCE</scope>
    <source>
        <strain evidence="1">Expedition CK06-06</strain>
    </source>
</reference>
<comment type="caution">
    <text evidence="1">The sequence shown here is derived from an EMBL/GenBank/DDBJ whole genome shotgun (WGS) entry which is preliminary data.</text>
</comment>
<sequence length="138" mass="17149">MRKYYNLINRLNHAFYKFFNIDIENNIQYFPISILIKYYIKKLIYFYNIDIIHQHTHYDVGQYSVKLAKKYKIPFIYEVRRFIEESILANSKIQKNYDQKLLFYRCNKIKDKETEIMRYSDLIITLSEPMKQEFDKKK</sequence>
<dbReference type="SUPFAM" id="SSF53756">
    <property type="entry name" value="UDP-Glycosyltransferase/glycogen phosphorylase"/>
    <property type="match status" value="1"/>
</dbReference>
<dbReference type="Gene3D" id="3.40.50.2000">
    <property type="entry name" value="Glycogen Phosphorylase B"/>
    <property type="match status" value="1"/>
</dbReference>
<gene>
    <name evidence="1" type="ORF">S01H4_55834</name>
</gene>
<evidence type="ECO:0008006" key="2">
    <source>
        <dbReference type="Google" id="ProtNLM"/>
    </source>
</evidence>
<proteinExistence type="predicted"/>
<feature type="non-terminal residue" evidence="1">
    <location>
        <position position="138"/>
    </location>
</feature>
<dbReference type="AlphaFoldDB" id="X1DW97"/>
<evidence type="ECO:0000313" key="1">
    <source>
        <dbReference type="EMBL" id="GAH09229.1"/>
    </source>
</evidence>
<dbReference type="EMBL" id="BART01032276">
    <property type="protein sequence ID" value="GAH09229.1"/>
    <property type="molecule type" value="Genomic_DNA"/>
</dbReference>
<organism evidence="1">
    <name type="scientific">marine sediment metagenome</name>
    <dbReference type="NCBI Taxonomy" id="412755"/>
    <lineage>
        <taxon>unclassified sequences</taxon>
        <taxon>metagenomes</taxon>
        <taxon>ecological metagenomes</taxon>
    </lineage>
</organism>
<protein>
    <recommendedName>
        <fullName evidence="2">Glycosyltransferase subfamily 4-like N-terminal domain-containing protein</fullName>
    </recommendedName>
</protein>